<keyword evidence="8" id="KW-1185">Reference proteome</keyword>
<dbReference type="InterPro" id="IPR051853">
    <property type="entry name" value="SH2-Ras-GEF_adapter"/>
</dbReference>
<dbReference type="AlphaFoldDB" id="A0AAN8KJ78"/>
<feature type="domain" description="Ras-GEF" evidence="5">
    <location>
        <begin position="598"/>
        <end position="863"/>
    </location>
</feature>
<dbReference type="SMART" id="SM00147">
    <property type="entry name" value="RasGEF"/>
    <property type="match status" value="1"/>
</dbReference>
<accession>A0AAN8KJ78</accession>
<dbReference type="PANTHER" id="PTHR14247">
    <property type="entry name" value="BREAST CANCER ANTI-ESTROGEN RESISTANCE PROTEIN 3 HOMOLOG-LIKE PROTEIN"/>
    <property type="match status" value="1"/>
</dbReference>
<evidence type="ECO:0000259" key="6">
    <source>
        <dbReference type="PROSITE" id="PS50105"/>
    </source>
</evidence>
<dbReference type="Gene3D" id="3.30.505.10">
    <property type="entry name" value="SH2 domain"/>
    <property type="match status" value="1"/>
</dbReference>
<dbReference type="GO" id="GO:0007264">
    <property type="term" value="P:small GTPase-mediated signal transduction"/>
    <property type="evidence" value="ECO:0007669"/>
    <property type="project" value="InterPro"/>
</dbReference>
<dbReference type="InterPro" id="IPR036964">
    <property type="entry name" value="RASGEF_cat_dom_sf"/>
</dbReference>
<dbReference type="PROSITE" id="PS50001">
    <property type="entry name" value="SH2"/>
    <property type="match status" value="1"/>
</dbReference>
<dbReference type="InterPro" id="IPR001660">
    <property type="entry name" value="SAM"/>
</dbReference>
<dbReference type="InterPro" id="IPR001895">
    <property type="entry name" value="RASGEF_cat_dom"/>
</dbReference>
<feature type="compositionally biased region" description="Low complexity" evidence="3">
    <location>
        <begin position="316"/>
        <end position="326"/>
    </location>
</feature>
<dbReference type="SMART" id="SM00454">
    <property type="entry name" value="SAM"/>
    <property type="match status" value="1"/>
</dbReference>
<dbReference type="InterPro" id="IPR023578">
    <property type="entry name" value="Ras_GEF_dom_sf"/>
</dbReference>
<dbReference type="Pfam" id="PF00017">
    <property type="entry name" value="SH2"/>
    <property type="match status" value="1"/>
</dbReference>
<gene>
    <name evidence="7" type="ORF">SNE40_001382</name>
</gene>
<keyword evidence="1" id="KW-0344">Guanine-nucleotide releasing factor</keyword>
<feature type="compositionally biased region" description="Pro residues" evidence="3">
    <location>
        <begin position="129"/>
        <end position="144"/>
    </location>
</feature>
<evidence type="ECO:0000259" key="4">
    <source>
        <dbReference type="PROSITE" id="PS50001"/>
    </source>
</evidence>
<dbReference type="InterPro" id="IPR036860">
    <property type="entry name" value="SH2_dom_sf"/>
</dbReference>
<comment type="caution">
    <text evidence="7">The sequence shown here is derived from an EMBL/GenBank/DDBJ whole genome shotgun (WGS) entry which is preliminary data.</text>
</comment>
<dbReference type="EMBL" id="JAZGQO010000001">
    <property type="protein sequence ID" value="KAK6196088.1"/>
    <property type="molecule type" value="Genomic_DNA"/>
</dbReference>
<dbReference type="SUPFAM" id="SSF55550">
    <property type="entry name" value="SH2 domain"/>
    <property type="match status" value="1"/>
</dbReference>
<dbReference type="SUPFAM" id="SSF48366">
    <property type="entry name" value="Ras GEF"/>
    <property type="match status" value="1"/>
</dbReference>
<organism evidence="7 8">
    <name type="scientific">Patella caerulea</name>
    <name type="common">Rayed Mediterranean limpet</name>
    <dbReference type="NCBI Taxonomy" id="87958"/>
    <lineage>
        <taxon>Eukaryota</taxon>
        <taxon>Metazoa</taxon>
        <taxon>Spiralia</taxon>
        <taxon>Lophotrochozoa</taxon>
        <taxon>Mollusca</taxon>
        <taxon>Gastropoda</taxon>
        <taxon>Patellogastropoda</taxon>
        <taxon>Patelloidea</taxon>
        <taxon>Patellidae</taxon>
        <taxon>Patella</taxon>
    </lineage>
</organism>
<feature type="domain" description="SH2" evidence="4">
    <location>
        <begin position="179"/>
        <end position="279"/>
    </location>
</feature>
<dbReference type="Pfam" id="PF00536">
    <property type="entry name" value="SAM_1"/>
    <property type="match status" value="1"/>
</dbReference>
<dbReference type="Gene3D" id="1.10.840.10">
    <property type="entry name" value="Ras guanine-nucleotide exchange factors catalytic domain"/>
    <property type="match status" value="1"/>
</dbReference>
<keyword evidence="2" id="KW-0727">SH2 domain</keyword>
<dbReference type="SUPFAM" id="SSF47769">
    <property type="entry name" value="SAM/Pointed domain"/>
    <property type="match status" value="1"/>
</dbReference>
<evidence type="ECO:0000256" key="3">
    <source>
        <dbReference type="SAM" id="MobiDB-lite"/>
    </source>
</evidence>
<protein>
    <submittedName>
        <fullName evidence="7">Uncharacterized protein</fullName>
    </submittedName>
</protein>
<dbReference type="CDD" id="cd09487">
    <property type="entry name" value="SAM_superfamily"/>
    <property type="match status" value="1"/>
</dbReference>
<evidence type="ECO:0000259" key="5">
    <source>
        <dbReference type="PROSITE" id="PS50009"/>
    </source>
</evidence>
<name>A0AAN8KJ78_PATCE</name>
<feature type="region of interest" description="Disordered" evidence="3">
    <location>
        <begin position="306"/>
        <end position="436"/>
    </location>
</feature>
<sequence>MEVESVDKLFDWNMELEEPLDPMIPYLIPMIGTMARLVLEKRHNQQLMAHKHIAVSTWLDAIGLAEYLPHFTKYVGVEDLLYLTESEIRDLGVHNGGHRAKIVSSLRILREKYEKGRSHHSPIHSPGPTHLPPPGIQVSPPSPYSHPDYSSLNSSQEKLQEDLQREFESDPSELKSHGWYHGNISRQRAEVIVKENGDFLVRDCISKPGDFVLTCCWSGVPLHFMINANIQSAQGGKIPRISYQFEEESFDTIQNLINFYLTQNKFITRTSKAKLKKPIIRSMPLSYYDTKYGALSNLSTVGIYTPSQSPRPSPFVSPAVSPSTSPKMQRRTPKRTGSQPLLSVDEIKDTRLGSNAMDRCDSLPVINTPQAKHRSPSRERQITRYHQRSGSEPVLMPTQSEQKSIHKGTGQSGSDSDLTKPPPPKPSRIPSIKYKQRPKVLVRNVALYEDDDGRDYSDYSQVKEEPSWVKGKNSTAPDIKTPTALTSPPNIYDNNFNTLKNSSHNLNSHSIYGKVLSNRVFPELDSPTKDIRFDEDIYNINVKYDTMYLKKRKMTKPVIRNSSSFNVRTSEFAVLPNDCKPLEAGSMIILKSMLLEKDARVLALHCTKMDLDAVHVLTNEDHGMGVESGLELLTLPQGKDLRQDIIERCHCMKLLVIVSILTCSTVSERANMMSQWILISLELKLLGNLFSFVNVMDGLTSQQVSRLKTTRLILRQNHTNSAYTFDTKLKAAYKALNEGSSSLPLQNVCVPNINPLVYLLERDLDSLLSELTWERNNPVAGLDMFLTHLDTARVIAAQVELYQITGSAVMADFHGDRDILDMFDTAFQLKLLWGARGASVNRKDRHRKFDQLLIILSERAEPSNDEGTAV</sequence>
<evidence type="ECO:0000256" key="2">
    <source>
        <dbReference type="PROSITE-ProRule" id="PRU00191"/>
    </source>
</evidence>
<evidence type="ECO:0000256" key="1">
    <source>
        <dbReference type="PROSITE-ProRule" id="PRU00168"/>
    </source>
</evidence>
<dbReference type="SMART" id="SM00252">
    <property type="entry name" value="SH2"/>
    <property type="match status" value="1"/>
</dbReference>
<dbReference type="Proteomes" id="UP001347796">
    <property type="component" value="Unassembled WGS sequence"/>
</dbReference>
<evidence type="ECO:0000313" key="8">
    <source>
        <dbReference type="Proteomes" id="UP001347796"/>
    </source>
</evidence>
<dbReference type="InterPro" id="IPR013761">
    <property type="entry name" value="SAM/pointed_sf"/>
</dbReference>
<dbReference type="FunFam" id="3.30.505.10:FF:000013">
    <property type="entry name" value="SH2 domain-containing protein 3C isoform X1"/>
    <property type="match status" value="1"/>
</dbReference>
<dbReference type="Pfam" id="PF00617">
    <property type="entry name" value="RasGEF"/>
    <property type="match status" value="1"/>
</dbReference>
<dbReference type="GO" id="GO:0005085">
    <property type="term" value="F:guanyl-nucleotide exchange factor activity"/>
    <property type="evidence" value="ECO:0007669"/>
    <property type="project" value="UniProtKB-KW"/>
</dbReference>
<evidence type="ECO:0000313" key="7">
    <source>
        <dbReference type="EMBL" id="KAK6196088.1"/>
    </source>
</evidence>
<dbReference type="Gene3D" id="1.10.150.50">
    <property type="entry name" value="Transcription Factor, Ets-1"/>
    <property type="match status" value="1"/>
</dbReference>
<dbReference type="PROSITE" id="PS50009">
    <property type="entry name" value="RASGEF_CAT"/>
    <property type="match status" value="1"/>
</dbReference>
<feature type="region of interest" description="Disordered" evidence="3">
    <location>
        <begin position="117"/>
        <end position="167"/>
    </location>
</feature>
<dbReference type="InterPro" id="IPR000980">
    <property type="entry name" value="SH2"/>
</dbReference>
<reference evidence="7 8" key="1">
    <citation type="submission" date="2024-01" db="EMBL/GenBank/DDBJ databases">
        <title>The genome of the rayed Mediterranean limpet Patella caerulea (Linnaeus, 1758).</title>
        <authorList>
            <person name="Anh-Thu Weber A."/>
            <person name="Halstead-Nussloch G."/>
        </authorList>
    </citation>
    <scope>NUCLEOTIDE SEQUENCE [LARGE SCALE GENOMIC DNA]</scope>
    <source>
        <strain evidence="7">AATW-2023a</strain>
        <tissue evidence="7">Whole specimen</tissue>
    </source>
</reference>
<dbReference type="PROSITE" id="PS50105">
    <property type="entry name" value="SAM_DOMAIN"/>
    <property type="match status" value="1"/>
</dbReference>
<feature type="compositionally biased region" description="Basic and acidic residues" evidence="3">
    <location>
        <begin position="158"/>
        <end position="167"/>
    </location>
</feature>
<dbReference type="PANTHER" id="PTHR14247:SF8">
    <property type="entry name" value="RAS-GEF DOMAIN-CONTAINING PROTEIN"/>
    <property type="match status" value="1"/>
</dbReference>
<proteinExistence type="predicted"/>
<feature type="domain" description="SAM" evidence="6">
    <location>
        <begin position="55"/>
        <end position="112"/>
    </location>
</feature>